<protein>
    <submittedName>
        <fullName evidence="2">Uncharacterized protein</fullName>
    </submittedName>
</protein>
<dbReference type="AlphaFoldDB" id="A0AAW2ZH78"/>
<feature type="transmembrane region" description="Helical" evidence="1">
    <location>
        <begin position="104"/>
        <end position="124"/>
    </location>
</feature>
<dbReference type="Proteomes" id="UP001431209">
    <property type="component" value="Unassembled WGS sequence"/>
</dbReference>
<evidence type="ECO:0000256" key="1">
    <source>
        <dbReference type="SAM" id="Phobius"/>
    </source>
</evidence>
<proteinExistence type="predicted"/>
<evidence type="ECO:0000313" key="2">
    <source>
        <dbReference type="EMBL" id="KAL0488106.1"/>
    </source>
</evidence>
<reference evidence="2 3" key="1">
    <citation type="submission" date="2024-03" db="EMBL/GenBank/DDBJ databases">
        <title>The Acrasis kona genome and developmental transcriptomes reveal deep origins of eukaryotic multicellular pathways.</title>
        <authorList>
            <person name="Sheikh S."/>
            <person name="Fu C.-J."/>
            <person name="Brown M.W."/>
            <person name="Baldauf S.L."/>
        </authorList>
    </citation>
    <scope>NUCLEOTIDE SEQUENCE [LARGE SCALE GENOMIC DNA]</scope>
    <source>
        <strain evidence="2 3">ATCC MYA-3509</strain>
    </source>
</reference>
<keyword evidence="3" id="KW-1185">Reference proteome</keyword>
<feature type="transmembrane region" description="Helical" evidence="1">
    <location>
        <begin position="136"/>
        <end position="162"/>
    </location>
</feature>
<name>A0AAW2ZH78_9EUKA</name>
<gene>
    <name evidence="2" type="ORF">AKO1_008935</name>
</gene>
<dbReference type="EMBL" id="JAOPGA020001408">
    <property type="protein sequence ID" value="KAL0488106.1"/>
    <property type="molecule type" value="Genomic_DNA"/>
</dbReference>
<keyword evidence="1" id="KW-0812">Transmembrane</keyword>
<feature type="transmembrane region" description="Helical" evidence="1">
    <location>
        <begin position="54"/>
        <end position="80"/>
    </location>
</feature>
<accession>A0AAW2ZH78</accession>
<organism evidence="2 3">
    <name type="scientific">Acrasis kona</name>
    <dbReference type="NCBI Taxonomy" id="1008807"/>
    <lineage>
        <taxon>Eukaryota</taxon>
        <taxon>Discoba</taxon>
        <taxon>Heterolobosea</taxon>
        <taxon>Tetramitia</taxon>
        <taxon>Eutetramitia</taxon>
        <taxon>Acrasidae</taxon>
        <taxon>Acrasis</taxon>
    </lineage>
</organism>
<sequence>MPAKATANDTVYARNVQNMSCLGKKVSDETTSLMPAQHPVDRYIRNQYKWSKRFGAILAISNTFLLVLICLMTAIVTVLLEYRDTGSITVTQQEEYVFPQYDRAMEISCIISTILLSIVLMVGITSNLSPPYIQVILSWVYLLLYSIVAPLHLTITVLYFIIIKDSWILTFFITLLGSAIAWIFLCSLCRVVAVTFEHRRAAKIHIKSNMFTLQSF</sequence>
<evidence type="ECO:0000313" key="3">
    <source>
        <dbReference type="Proteomes" id="UP001431209"/>
    </source>
</evidence>
<keyword evidence="1" id="KW-0472">Membrane</keyword>
<keyword evidence="1" id="KW-1133">Transmembrane helix</keyword>
<comment type="caution">
    <text evidence="2">The sequence shown here is derived from an EMBL/GenBank/DDBJ whole genome shotgun (WGS) entry which is preliminary data.</text>
</comment>
<feature type="transmembrane region" description="Helical" evidence="1">
    <location>
        <begin position="168"/>
        <end position="193"/>
    </location>
</feature>